<keyword evidence="11" id="KW-1185">Reference proteome</keyword>
<evidence type="ECO:0000256" key="5">
    <source>
        <dbReference type="ARBA" id="ARBA00023098"/>
    </source>
</evidence>
<dbReference type="GO" id="GO:2000304">
    <property type="term" value="P:positive regulation of ceramide biosynthetic process"/>
    <property type="evidence" value="ECO:0007669"/>
    <property type="project" value="TreeGrafter"/>
</dbReference>
<dbReference type="SUPFAM" id="SSF52151">
    <property type="entry name" value="FabD/lysophospholipase-like"/>
    <property type="match status" value="1"/>
</dbReference>
<gene>
    <name evidence="10" type="ORF">PFISCL1PPCAC_23616</name>
</gene>
<feature type="short sequence motif" description="GXSXG" evidence="8">
    <location>
        <begin position="500"/>
        <end position="504"/>
    </location>
</feature>
<dbReference type="PANTHER" id="PTHR24139:SF34">
    <property type="entry name" value="85_88 KDA CALCIUM-INDEPENDENT PHOSPHOLIPASE A2"/>
    <property type="match status" value="1"/>
</dbReference>
<dbReference type="Proteomes" id="UP001432322">
    <property type="component" value="Unassembled WGS sequence"/>
</dbReference>
<feature type="short sequence motif" description="GXGXXG" evidence="8">
    <location>
        <begin position="467"/>
        <end position="472"/>
    </location>
</feature>
<evidence type="ECO:0000259" key="9">
    <source>
        <dbReference type="PROSITE" id="PS51635"/>
    </source>
</evidence>
<evidence type="ECO:0000256" key="8">
    <source>
        <dbReference type="PROSITE-ProRule" id="PRU01161"/>
    </source>
</evidence>
<dbReference type="AlphaFoldDB" id="A0AAV5WRH0"/>
<keyword evidence="5 8" id="KW-0443">Lipid metabolism</keyword>
<dbReference type="InterPro" id="IPR047148">
    <property type="entry name" value="PLPL9"/>
</dbReference>
<dbReference type="InterPro" id="IPR016035">
    <property type="entry name" value="Acyl_Trfase/lysoPLipase"/>
</dbReference>
<evidence type="ECO:0000313" key="11">
    <source>
        <dbReference type="Proteomes" id="UP001432322"/>
    </source>
</evidence>
<accession>A0AAV5WRH0</accession>
<dbReference type="InterPro" id="IPR036770">
    <property type="entry name" value="Ankyrin_rpt-contain_sf"/>
</dbReference>
<feature type="repeat" description="ANK" evidence="7">
    <location>
        <begin position="342"/>
        <end position="374"/>
    </location>
</feature>
<dbReference type="PROSITE" id="PS50088">
    <property type="entry name" value="ANK_REPEAT"/>
    <property type="match status" value="4"/>
</dbReference>
<keyword evidence="3 8" id="KW-0378">Hydrolase</keyword>
<evidence type="ECO:0000256" key="7">
    <source>
        <dbReference type="PROSITE-ProRule" id="PRU00023"/>
    </source>
</evidence>
<organism evidence="10 11">
    <name type="scientific">Pristionchus fissidentatus</name>
    <dbReference type="NCBI Taxonomy" id="1538716"/>
    <lineage>
        <taxon>Eukaryota</taxon>
        <taxon>Metazoa</taxon>
        <taxon>Ecdysozoa</taxon>
        <taxon>Nematoda</taxon>
        <taxon>Chromadorea</taxon>
        <taxon>Rhabditida</taxon>
        <taxon>Rhabditina</taxon>
        <taxon>Diplogasteromorpha</taxon>
        <taxon>Diplogasteroidea</taxon>
        <taxon>Neodiplogasteridae</taxon>
        <taxon>Pristionchus</taxon>
    </lineage>
</organism>
<sequence>EMLNFVKNLATNEAVQKAMMDQANSLLQRAGVGSTVTTPTTPEQKECSITVITPAKLNEMEKLDRNSGFSCHFDRKADTVHVVLLPKPSVSVWSGSNEMYAKQLAALLDPMVDVTEESSESTRRDRLKTLLTTVSSRESFDWQPVHLASACGFTRALDKICAKDAQVAVSHATRSGLLPLHIAVHWKAVDSVRYLLSKGAALNKGDSNGRTVLHYAAQQEDTRILELLLSSPSLLLSPLDGDGLTPLSLSLLSTRPHPLRRLLEKGAKPGVEGAQPLLFSLVGKTHSPELEESLQYLLRALPTVINEKNAGGQSIFHTRLDKQVLSCLLYLSNPPSFPLDARGRSPLSIAASSGDLDSVLLFLSYNSNPNELDGEGMTPLHRAVMAGDVNISKALLIFGADSNIATKEGKSVENLCTNVAISHALRLMRGQSNEKIVPIGELEAFQLNRALIEISKGGKLHAMSLDGGGIRGLVLIELLSELERAVGQSTLLSSFSWLAGTSTGAILALALSQGKSVAECRKLYIRFKDRVFFGRRPYSEKSLEEFLKAEFGPSATLDSLNNKKRVLVTTCDGTLCPPELKILRSYTAPLGSADLREMGYADPTKTTVWYAARCSSAAPTYFSSVEGKWMDGGLVANNPCGEMLQDLSVESDAREMRGDPPLAVGVVLSLGTGRQKSLKVESVNLEMPSGVFSLFQSIETIKHLKNVFVEQICRADGPVVNRARSWTSGKNGGFFRFSPQFDAEIALDETNNAILIDMMWKTKEYMHTQREYVQVLSQMLQPK</sequence>
<comment type="caution">
    <text evidence="10">The sequence shown here is derived from an EMBL/GenBank/DDBJ whole genome shotgun (WGS) entry which is preliminary data.</text>
</comment>
<name>A0AAV5WRH0_9BILA</name>
<dbReference type="Pfam" id="PF01734">
    <property type="entry name" value="Patatin"/>
    <property type="match status" value="1"/>
</dbReference>
<protein>
    <recommendedName>
        <fullName evidence="1">phospholipase A2</fullName>
        <ecNumber evidence="1">3.1.1.4</ecNumber>
    </recommendedName>
</protein>
<feature type="repeat" description="ANK" evidence="7">
    <location>
        <begin position="375"/>
        <end position="407"/>
    </location>
</feature>
<feature type="short sequence motif" description="DGA/G" evidence="8">
    <location>
        <begin position="631"/>
        <end position="633"/>
    </location>
</feature>
<evidence type="ECO:0000256" key="4">
    <source>
        <dbReference type="ARBA" id="ARBA00023043"/>
    </source>
</evidence>
<evidence type="ECO:0000256" key="1">
    <source>
        <dbReference type="ARBA" id="ARBA00013278"/>
    </source>
</evidence>
<comment type="catalytic activity">
    <reaction evidence="6">
        <text>a 1,2-diacyl-sn-glycero-3-phosphocholine + H2O = a 1-acyl-sn-glycero-3-phosphocholine + a fatty acid + H(+)</text>
        <dbReference type="Rhea" id="RHEA:15801"/>
        <dbReference type="ChEBI" id="CHEBI:15377"/>
        <dbReference type="ChEBI" id="CHEBI:15378"/>
        <dbReference type="ChEBI" id="CHEBI:28868"/>
        <dbReference type="ChEBI" id="CHEBI:57643"/>
        <dbReference type="ChEBI" id="CHEBI:58168"/>
        <dbReference type="EC" id="3.1.1.4"/>
    </reaction>
    <physiologicalReaction direction="left-to-right" evidence="6">
        <dbReference type="Rhea" id="RHEA:15802"/>
    </physiologicalReaction>
</comment>
<dbReference type="SUPFAM" id="SSF48403">
    <property type="entry name" value="Ankyrin repeat"/>
    <property type="match status" value="1"/>
</dbReference>
<keyword evidence="4 7" id="KW-0040">ANK repeat</keyword>
<feature type="repeat" description="ANK" evidence="7">
    <location>
        <begin position="175"/>
        <end position="207"/>
    </location>
</feature>
<dbReference type="Gene3D" id="1.25.40.20">
    <property type="entry name" value="Ankyrin repeat-containing domain"/>
    <property type="match status" value="2"/>
</dbReference>
<dbReference type="SMART" id="SM00248">
    <property type="entry name" value="ANK"/>
    <property type="match status" value="6"/>
</dbReference>
<dbReference type="GO" id="GO:0016042">
    <property type="term" value="P:lipid catabolic process"/>
    <property type="evidence" value="ECO:0007669"/>
    <property type="project" value="UniProtKB-UniRule"/>
</dbReference>
<dbReference type="InterPro" id="IPR002641">
    <property type="entry name" value="PNPLA_dom"/>
</dbReference>
<dbReference type="PROSITE" id="PS50297">
    <property type="entry name" value="ANK_REP_REGION"/>
    <property type="match status" value="4"/>
</dbReference>
<evidence type="ECO:0000256" key="3">
    <source>
        <dbReference type="ARBA" id="ARBA00022801"/>
    </source>
</evidence>
<feature type="repeat" description="ANK" evidence="7">
    <location>
        <begin position="208"/>
        <end position="230"/>
    </location>
</feature>
<dbReference type="Pfam" id="PF13637">
    <property type="entry name" value="Ank_4"/>
    <property type="match status" value="2"/>
</dbReference>
<feature type="active site" description="Nucleophile" evidence="8">
    <location>
        <position position="502"/>
    </location>
</feature>
<dbReference type="PANTHER" id="PTHR24139">
    <property type="entry name" value="CALCIUM-INDEPENDENT PHOSPHOLIPASE A2"/>
    <property type="match status" value="1"/>
</dbReference>
<dbReference type="EMBL" id="BTSY01000006">
    <property type="protein sequence ID" value="GMT32319.1"/>
    <property type="molecule type" value="Genomic_DNA"/>
</dbReference>
<dbReference type="PROSITE" id="PS51635">
    <property type="entry name" value="PNPLA"/>
    <property type="match status" value="1"/>
</dbReference>
<keyword evidence="8" id="KW-0442">Lipid degradation</keyword>
<proteinExistence type="predicted"/>
<feature type="active site" description="Proton acceptor" evidence="8">
    <location>
        <position position="631"/>
    </location>
</feature>
<dbReference type="GO" id="GO:0052816">
    <property type="term" value="F:long-chain fatty acyl-CoA hydrolase activity"/>
    <property type="evidence" value="ECO:0007669"/>
    <property type="project" value="TreeGrafter"/>
</dbReference>
<dbReference type="Gene3D" id="3.40.1090.10">
    <property type="entry name" value="Cytosolic phospholipase A2 catalytic domain"/>
    <property type="match status" value="1"/>
</dbReference>
<dbReference type="GO" id="GO:0047499">
    <property type="term" value="F:calcium-independent phospholipase A2 activity"/>
    <property type="evidence" value="ECO:0007669"/>
    <property type="project" value="InterPro"/>
</dbReference>
<evidence type="ECO:0000313" key="10">
    <source>
        <dbReference type="EMBL" id="GMT32319.1"/>
    </source>
</evidence>
<feature type="non-terminal residue" evidence="10">
    <location>
        <position position="1"/>
    </location>
</feature>
<dbReference type="InterPro" id="IPR002110">
    <property type="entry name" value="Ankyrin_rpt"/>
</dbReference>
<feature type="domain" description="PNPLA" evidence="9">
    <location>
        <begin position="463"/>
        <end position="644"/>
    </location>
</feature>
<evidence type="ECO:0000256" key="2">
    <source>
        <dbReference type="ARBA" id="ARBA00022737"/>
    </source>
</evidence>
<dbReference type="GO" id="GO:0005739">
    <property type="term" value="C:mitochondrion"/>
    <property type="evidence" value="ECO:0007669"/>
    <property type="project" value="TreeGrafter"/>
</dbReference>
<keyword evidence="2" id="KW-0677">Repeat</keyword>
<reference evidence="10" key="1">
    <citation type="submission" date="2023-10" db="EMBL/GenBank/DDBJ databases">
        <title>Genome assembly of Pristionchus species.</title>
        <authorList>
            <person name="Yoshida K."/>
            <person name="Sommer R.J."/>
        </authorList>
    </citation>
    <scope>NUCLEOTIDE SEQUENCE</scope>
    <source>
        <strain evidence="10">RS5133</strain>
    </source>
</reference>
<evidence type="ECO:0000256" key="6">
    <source>
        <dbReference type="ARBA" id="ARBA00023422"/>
    </source>
</evidence>
<dbReference type="EC" id="3.1.1.4" evidence="1"/>